<dbReference type="AlphaFoldDB" id="A0A8S1VC55"/>
<keyword evidence="3" id="KW-1185">Reference proteome</keyword>
<evidence type="ECO:0000313" key="3">
    <source>
        <dbReference type="Proteomes" id="UP000683925"/>
    </source>
</evidence>
<gene>
    <name evidence="2" type="ORF">POCTA_138.1.T0630159</name>
</gene>
<dbReference type="EMBL" id="CAJJDP010000062">
    <property type="protein sequence ID" value="CAD8174201.1"/>
    <property type="molecule type" value="Genomic_DNA"/>
</dbReference>
<dbReference type="Proteomes" id="UP000683925">
    <property type="component" value="Unassembled WGS sequence"/>
</dbReference>
<protein>
    <submittedName>
        <fullName evidence="2">Uncharacterized protein</fullName>
    </submittedName>
</protein>
<proteinExistence type="predicted"/>
<keyword evidence="1" id="KW-0175">Coiled coil</keyword>
<reference evidence="2" key="1">
    <citation type="submission" date="2021-01" db="EMBL/GenBank/DDBJ databases">
        <authorList>
            <consortium name="Genoscope - CEA"/>
            <person name="William W."/>
        </authorList>
    </citation>
    <scope>NUCLEOTIDE SEQUENCE</scope>
</reference>
<name>A0A8S1VC55_PAROT</name>
<comment type="caution">
    <text evidence="2">The sequence shown here is derived from an EMBL/GenBank/DDBJ whole genome shotgun (WGS) entry which is preliminary data.</text>
</comment>
<sequence length="146" mass="17510">MENQKYQLLSQYTEDLLKTNIQFKNQIGVNNFYPYLVHQYQTVQVGLQIQMNQIKQQQQHFLNILRQYQERLVELTNKNESKTHLIIELLNKEELLQQQIKQMQTTIDRLTEENNTLKTDMLPYGSISEVKQLVEQFKQIHAELSQ</sequence>
<organism evidence="2 3">
    <name type="scientific">Paramecium octaurelia</name>
    <dbReference type="NCBI Taxonomy" id="43137"/>
    <lineage>
        <taxon>Eukaryota</taxon>
        <taxon>Sar</taxon>
        <taxon>Alveolata</taxon>
        <taxon>Ciliophora</taxon>
        <taxon>Intramacronucleata</taxon>
        <taxon>Oligohymenophorea</taxon>
        <taxon>Peniculida</taxon>
        <taxon>Parameciidae</taxon>
        <taxon>Paramecium</taxon>
    </lineage>
</organism>
<feature type="coiled-coil region" evidence="1">
    <location>
        <begin position="65"/>
        <end position="120"/>
    </location>
</feature>
<dbReference type="OrthoDB" id="308733at2759"/>
<accession>A0A8S1VC55</accession>
<evidence type="ECO:0000313" key="2">
    <source>
        <dbReference type="EMBL" id="CAD8174201.1"/>
    </source>
</evidence>
<evidence type="ECO:0000256" key="1">
    <source>
        <dbReference type="SAM" id="Coils"/>
    </source>
</evidence>